<name>A0A9N9GRA0_9GLOM</name>
<dbReference type="Proteomes" id="UP000789739">
    <property type="component" value="Unassembled WGS sequence"/>
</dbReference>
<keyword evidence="4" id="KW-0809">Transit peptide</keyword>
<evidence type="ECO:0000313" key="8">
    <source>
        <dbReference type="EMBL" id="CAG8627950.1"/>
    </source>
</evidence>
<feature type="region of interest" description="Disordered" evidence="7">
    <location>
        <begin position="31"/>
        <end position="57"/>
    </location>
</feature>
<evidence type="ECO:0000313" key="9">
    <source>
        <dbReference type="Proteomes" id="UP000789739"/>
    </source>
</evidence>
<dbReference type="InterPro" id="IPR002838">
    <property type="entry name" value="AIM24"/>
</dbReference>
<feature type="compositionally biased region" description="Polar residues" evidence="7">
    <location>
        <begin position="45"/>
        <end position="57"/>
    </location>
</feature>
<dbReference type="GO" id="GO:0007007">
    <property type="term" value="P:inner mitochondrial membrane organization"/>
    <property type="evidence" value="ECO:0007669"/>
    <property type="project" value="TreeGrafter"/>
</dbReference>
<dbReference type="GO" id="GO:0005743">
    <property type="term" value="C:mitochondrial inner membrane"/>
    <property type="evidence" value="ECO:0007669"/>
    <property type="project" value="TreeGrafter"/>
</dbReference>
<evidence type="ECO:0000256" key="3">
    <source>
        <dbReference type="ARBA" id="ARBA00013287"/>
    </source>
</evidence>
<dbReference type="SUPFAM" id="SSF51219">
    <property type="entry name" value="TRAP-like"/>
    <property type="match status" value="1"/>
</dbReference>
<comment type="similarity">
    <text evidence="2 6">Belongs to the AIM24 family.</text>
</comment>
<dbReference type="EMBL" id="CAJVPI010001827">
    <property type="protein sequence ID" value="CAG8627950.1"/>
    <property type="molecule type" value="Genomic_DNA"/>
</dbReference>
<dbReference type="InterPro" id="IPR016031">
    <property type="entry name" value="Trp_RNA-bd_attenuator-like_dom"/>
</dbReference>
<evidence type="ECO:0000256" key="7">
    <source>
        <dbReference type="SAM" id="MobiDB-lite"/>
    </source>
</evidence>
<comment type="caution">
    <text evidence="8">The sequence shown here is derived from an EMBL/GenBank/DDBJ whole genome shotgun (WGS) entry which is preliminary data.</text>
</comment>
<evidence type="ECO:0000256" key="2">
    <source>
        <dbReference type="ARBA" id="ARBA00009322"/>
    </source>
</evidence>
<keyword evidence="9" id="KW-1185">Reference proteome</keyword>
<sequence>MQSTTLGLVRVRRPLSRYFLRSYAGLAYNAKPSGPESDLDKGKTASKNDGSSTISSLSPGINTAADWIQHPIPDPTFEVISAGTPGALLYVKIPPRSEIYATPATVIAVSGKVRAERSTDGNIVMAIGRKLAGGLLVYHKLITDAYSGDALLAPSPLSDVAAIQMDGRSDYYVRKGAFLAKGPRVSLKVERIRGMGALNKFAHRISGRGTLVISGHGSIHRLVLNAGDEYLVNPRHLVAWDAFTYPIISSPLVGRSGHTRLKIISNKMANLVPQRASTFIENVKMSPSVKSTLDRIRRMTVRTRKWALGGPEYLKLSGPGDFYLTSRVEPVLLGLKSLTSPTIEELDATDIPFTPPASRIQQAPTPPTISYAEVANGTVNFFPASSALSPTSPKPKSRIGRLSGLLQLRKIFGGS</sequence>
<evidence type="ECO:0000256" key="4">
    <source>
        <dbReference type="ARBA" id="ARBA00022946"/>
    </source>
</evidence>
<proteinExistence type="inferred from homology"/>
<dbReference type="AlphaFoldDB" id="A0A9N9GRA0"/>
<dbReference type="PANTHER" id="PTHR36959:SF2">
    <property type="entry name" value="ALTERED INHERITANCE OF MITOCHONDRIA PROTEIN 24, MITOCHONDRIAL"/>
    <property type="match status" value="1"/>
</dbReference>
<comment type="subcellular location">
    <subcellularLocation>
        <location evidence="1 6">Mitochondrion</location>
    </subcellularLocation>
</comment>
<dbReference type="Pfam" id="PF01987">
    <property type="entry name" value="AIM24"/>
    <property type="match status" value="1"/>
</dbReference>
<dbReference type="Gene3D" id="3.60.160.10">
    <property type="entry name" value="Mitochondrial biogenesis AIM24"/>
    <property type="match status" value="1"/>
</dbReference>
<evidence type="ECO:0000256" key="6">
    <source>
        <dbReference type="RuleBase" id="RU363045"/>
    </source>
</evidence>
<dbReference type="PANTHER" id="PTHR36959">
    <property type="entry name" value="ALTERED INHERITANCE OF MITOCHONDRIA PROTEIN 24, MITOCHONDRIAL"/>
    <property type="match status" value="1"/>
</dbReference>
<evidence type="ECO:0000256" key="5">
    <source>
        <dbReference type="ARBA" id="ARBA00023128"/>
    </source>
</evidence>
<dbReference type="OrthoDB" id="1705416at2759"/>
<reference evidence="8" key="1">
    <citation type="submission" date="2021-06" db="EMBL/GenBank/DDBJ databases">
        <authorList>
            <person name="Kallberg Y."/>
            <person name="Tangrot J."/>
            <person name="Rosling A."/>
        </authorList>
    </citation>
    <scope>NUCLEOTIDE SEQUENCE</scope>
    <source>
        <strain evidence="8">BR232B</strain>
    </source>
</reference>
<evidence type="ECO:0000256" key="1">
    <source>
        <dbReference type="ARBA" id="ARBA00004173"/>
    </source>
</evidence>
<protein>
    <recommendedName>
        <fullName evidence="3 6">Altered inheritance of mitochondria protein 24, mitochondrial</fullName>
    </recommendedName>
</protein>
<gene>
    <name evidence="8" type="ORF">PBRASI_LOCUS9087</name>
</gene>
<accession>A0A9N9GRA0</accession>
<keyword evidence="5 6" id="KW-0496">Mitochondrion</keyword>
<organism evidence="8 9">
    <name type="scientific">Paraglomus brasilianum</name>
    <dbReference type="NCBI Taxonomy" id="144538"/>
    <lineage>
        <taxon>Eukaryota</taxon>
        <taxon>Fungi</taxon>
        <taxon>Fungi incertae sedis</taxon>
        <taxon>Mucoromycota</taxon>
        <taxon>Glomeromycotina</taxon>
        <taxon>Glomeromycetes</taxon>
        <taxon>Paraglomerales</taxon>
        <taxon>Paraglomeraceae</taxon>
        <taxon>Paraglomus</taxon>
    </lineage>
</organism>
<dbReference type="InterPro" id="IPR036983">
    <property type="entry name" value="AIM24_sf"/>
</dbReference>